<evidence type="ECO:0000313" key="3">
    <source>
        <dbReference type="EMBL" id="KAL0460620.1"/>
    </source>
</evidence>
<evidence type="ECO:0000259" key="2">
    <source>
        <dbReference type="Pfam" id="PF04504"/>
    </source>
</evidence>
<dbReference type="Pfam" id="PF04504">
    <property type="entry name" value="GeBP-like_DBD"/>
    <property type="match status" value="1"/>
</dbReference>
<reference evidence="3" key="2">
    <citation type="journal article" date="2024" name="Plant">
        <title>Genomic evolution and insights into agronomic trait innovations of Sesamum species.</title>
        <authorList>
            <person name="Miao H."/>
            <person name="Wang L."/>
            <person name="Qu L."/>
            <person name="Liu H."/>
            <person name="Sun Y."/>
            <person name="Le M."/>
            <person name="Wang Q."/>
            <person name="Wei S."/>
            <person name="Zheng Y."/>
            <person name="Lin W."/>
            <person name="Duan Y."/>
            <person name="Cao H."/>
            <person name="Xiong S."/>
            <person name="Wang X."/>
            <person name="Wei L."/>
            <person name="Li C."/>
            <person name="Ma Q."/>
            <person name="Ju M."/>
            <person name="Zhao R."/>
            <person name="Li G."/>
            <person name="Mu C."/>
            <person name="Tian Q."/>
            <person name="Mei H."/>
            <person name="Zhang T."/>
            <person name="Gao T."/>
            <person name="Zhang H."/>
        </authorList>
    </citation>
    <scope>NUCLEOTIDE SEQUENCE</scope>
    <source>
        <strain evidence="3">KEN1</strain>
    </source>
</reference>
<proteinExistence type="inferred from homology"/>
<evidence type="ECO:0000256" key="1">
    <source>
        <dbReference type="ARBA" id="ARBA00010820"/>
    </source>
</evidence>
<reference evidence="3" key="1">
    <citation type="submission" date="2020-06" db="EMBL/GenBank/DDBJ databases">
        <authorList>
            <person name="Li T."/>
            <person name="Hu X."/>
            <person name="Zhang T."/>
            <person name="Song X."/>
            <person name="Zhang H."/>
            <person name="Dai N."/>
            <person name="Sheng W."/>
            <person name="Hou X."/>
            <person name="Wei L."/>
        </authorList>
    </citation>
    <scope>NUCLEOTIDE SEQUENCE</scope>
    <source>
        <strain evidence="3">KEN1</strain>
        <tissue evidence="3">Leaf</tissue>
    </source>
</reference>
<dbReference type="InterPro" id="IPR053932">
    <property type="entry name" value="GeBP-like_DBD"/>
</dbReference>
<protein>
    <recommendedName>
        <fullName evidence="2">Glabrous enhancer-binding protein-like DBD domain-containing protein</fullName>
    </recommendedName>
</protein>
<dbReference type="GO" id="GO:0006355">
    <property type="term" value="P:regulation of DNA-templated transcription"/>
    <property type="evidence" value="ECO:0007669"/>
    <property type="project" value="InterPro"/>
</dbReference>
<comment type="caution">
    <text evidence="3">The sequence shown here is derived from an EMBL/GenBank/DDBJ whole genome shotgun (WGS) entry which is preliminary data.</text>
</comment>
<feature type="domain" description="Glabrous enhancer-binding protein-like DBD" evidence="2">
    <location>
        <begin position="41"/>
        <end position="85"/>
    </location>
</feature>
<dbReference type="PANTHER" id="PTHR31662">
    <property type="entry name" value="BNAANNG10740D PROTEIN-RELATED"/>
    <property type="match status" value="1"/>
</dbReference>
<sequence length="185" mass="21098">MNRRSASKVPSKPTRLFTQKDEIDLLNSLLNSTGNPICGGDFSEAQISDKIRRLKQKYHKQARSKSSIKTPHDRQVYELARKIWGPKKTRISSPTPLGDAKKEGSESRVNWNNYPFLMRQVSRAFSGSYEIYKQGLGGLGEDVLKGFDEKWMELEKEEAALEARRAQLYHNQLKSIIVEASGRNL</sequence>
<dbReference type="GO" id="GO:0005634">
    <property type="term" value="C:nucleus"/>
    <property type="evidence" value="ECO:0007669"/>
    <property type="project" value="TreeGrafter"/>
</dbReference>
<dbReference type="InterPro" id="IPR007592">
    <property type="entry name" value="GEBP"/>
</dbReference>
<accession>A0AAW2Y4J3</accession>
<organism evidence="3">
    <name type="scientific">Sesamum latifolium</name>
    <dbReference type="NCBI Taxonomy" id="2727402"/>
    <lineage>
        <taxon>Eukaryota</taxon>
        <taxon>Viridiplantae</taxon>
        <taxon>Streptophyta</taxon>
        <taxon>Embryophyta</taxon>
        <taxon>Tracheophyta</taxon>
        <taxon>Spermatophyta</taxon>
        <taxon>Magnoliopsida</taxon>
        <taxon>eudicotyledons</taxon>
        <taxon>Gunneridae</taxon>
        <taxon>Pentapetalae</taxon>
        <taxon>asterids</taxon>
        <taxon>lamiids</taxon>
        <taxon>Lamiales</taxon>
        <taxon>Pedaliaceae</taxon>
        <taxon>Sesamum</taxon>
    </lineage>
</organism>
<comment type="similarity">
    <text evidence="1">Belongs to the GeBP family.</text>
</comment>
<dbReference type="AlphaFoldDB" id="A0AAW2Y4J3"/>
<dbReference type="EMBL" id="JACGWN010000002">
    <property type="protein sequence ID" value="KAL0460620.1"/>
    <property type="molecule type" value="Genomic_DNA"/>
</dbReference>
<gene>
    <name evidence="3" type="ORF">Slati_0689200</name>
</gene>
<dbReference type="PANTHER" id="PTHR31662:SF39">
    <property type="match status" value="1"/>
</dbReference>
<name>A0AAW2Y4J3_9LAMI</name>